<dbReference type="InterPro" id="IPR050834">
    <property type="entry name" value="Glycosyltransf_2"/>
</dbReference>
<evidence type="ECO:0000259" key="1">
    <source>
        <dbReference type="Pfam" id="PF00535"/>
    </source>
</evidence>
<evidence type="ECO:0000313" key="3">
    <source>
        <dbReference type="Proteomes" id="UP000037688"/>
    </source>
</evidence>
<dbReference type="Proteomes" id="UP000037688">
    <property type="component" value="Unassembled WGS sequence"/>
</dbReference>
<dbReference type="Pfam" id="PF00535">
    <property type="entry name" value="Glycos_transf_2"/>
    <property type="match status" value="1"/>
</dbReference>
<dbReference type="PATRIC" id="fig|1705561.3.peg.4991"/>
<dbReference type="AlphaFoldDB" id="A0A0N0C373"/>
<dbReference type="PANTHER" id="PTHR43685">
    <property type="entry name" value="GLYCOSYLTRANSFERASE"/>
    <property type="match status" value="1"/>
</dbReference>
<dbReference type="Gene3D" id="3.90.550.10">
    <property type="entry name" value="Spore Coat Polysaccharide Biosynthesis Protein SpsA, Chain A"/>
    <property type="match status" value="1"/>
</dbReference>
<feature type="domain" description="Glycosyltransferase 2-like" evidence="1">
    <location>
        <begin position="6"/>
        <end position="160"/>
    </location>
</feature>
<comment type="caution">
    <text evidence="2">The sequence shown here is derived from an EMBL/GenBank/DDBJ whole genome shotgun (WGS) entry which is preliminary data.</text>
</comment>
<dbReference type="RefSeq" id="WP_053783160.1">
    <property type="nucleotide sequence ID" value="NZ_LITU01000075.1"/>
</dbReference>
<reference evidence="2 3" key="1">
    <citation type="submission" date="2015-08" db="EMBL/GenBank/DDBJ databases">
        <title>Draft genome sequence of cellulolytic and xylanolytic Paenibacillus sp. A59, isolated from a decaying forest soil from Patagonia, Argentina.</title>
        <authorList>
            <person name="Ghio S."/>
            <person name="Caceres A.M."/>
            <person name="Talia P."/>
            <person name="Grasso D."/>
            <person name="Campos E."/>
        </authorList>
    </citation>
    <scope>NUCLEOTIDE SEQUENCE [LARGE SCALE GENOMIC DNA]</scope>
    <source>
        <strain evidence="2 3">A59</strain>
    </source>
</reference>
<name>A0A0N0C373_9BACL</name>
<dbReference type="PANTHER" id="PTHR43685:SF2">
    <property type="entry name" value="GLYCOSYLTRANSFERASE 2-LIKE DOMAIN-CONTAINING PROTEIN"/>
    <property type="match status" value="1"/>
</dbReference>
<protein>
    <submittedName>
        <fullName evidence="2">Glycosyl transferase</fullName>
    </submittedName>
</protein>
<sequence length="238" mass="26959">MNPKVSIVIPFYNCPYVPQAIQSALSQTYTDVEIIIVNDGSTQHEELLKPYLPYIYVLGKSNGGTASALNHGIRHASGDYIAWLSSDDLLYPDKIRHQVEFMQRENVLISHTNFNYINEHSAVTKLNGGAEPVPEPDWLRLFVNGNPVNGCTVMIRRDLFSAVSLFDELLPYTHDLDLWMRILLNGHRFPYLNESLTAYRRHGGMGTVRHADAIGREASMVWSRYREPLLQRIAAMGG</sequence>
<dbReference type="SUPFAM" id="SSF53448">
    <property type="entry name" value="Nucleotide-diphospho-sugar transferases"/>
    <property type="match status" value="1"/>
</dbReference>
<dbReference type="InterPro" id="IPR001173">
    <property type="entry name" value="Glyco_trans_2-like"/>
</dbReference>
<dbReference type="OrthoDB" id="9785185at2"/>
<gene>
    <name evidence="2" type="ORF">AMS66_23800</name>
</gene>
<dbReference type="EMBL" id="LITU01000075">
    <property type="protein sequence ID" value="KOY13925.1"/>
    <property type="molecule type" value="Genomic_DNA"/>
</dbReference>
<accession>A0A0N0C373</accession>
<keyword evidence="3" id="KW-1185">Reference proteome</keyword>
<dbReference type="InterPro" id="IPR029044">
    <property type="entry name" value="Nucleotide-diphossugar_trans"/>
</dbReference>
<keyword evidence="2" id="KW-0808">Transferase</keyword>
<dbReference type="GO" id="GO:0016740">
    <property type="term" value="F:transferase activity"/>
    <property type="evidence" value="ECO:0007669"/>
    <property type="project" value="UniProtKB-KW"/>
</dbReference>
<evidence type="ECO:0000313" key="2">
    <source>
        <dbReference type="EMBL" id="KOY13925.1"/>
    </source>
</evidence>
<organism evidence="2 3">
    <name type="scientific">Paenibacillus xylanivorans</name>
    <dbReference type="NCBI Taxonomy" id="1705561"/>
    <lineage>
        <taxon>Bacteria</taxon>
        <taxon>Bacillati</taxon>
        <taxon>Bacillota</taxon>
        <taxon>Bacilli</taxon>
        <taxon>Bacillales</taxon>
        <taxon>Paenibacillaceae</taxon>
        <taxon>Paenibacillus</taxon>
    </lineage>
</organism>
<proteinExistence type="predicted"/>